<dbReference type="OrthoDB" id="9991317at2759"/>
<dbReference type="VEuPathDB" id="FungiDB:SI65_03655"/>
<accession>A0A1E3BI04</accession>
<proteinExistence type="predicted"/>
<feature type="region of interest" description="Disordered" evidence="1">
    <location>
        <begin position="243"/>
        <end position="273"/>
    </location>
</feature>
<gene>
    <name evidence="2" type="ORF">SI65_03655</name>
</gene>
<organism evidence="2 3">
    <name type="scientific">Aspergillus cristatus</name>
    <name type="common">Chinese Fuzhuan brick tea-fermentation fungus</name>
    <name type="synonym">Eurotium cristatum</name>
    <dbReference type="NCBI Taxonomy" id="573508"/>
    <lineage>
        <taxon>Eukaryota</taxon>
        <taxon>Fungi</taxon>
        <taxon>Dikarya</taxon>
        <taxon>Ascomycota</taxon>
        <taxon>Pezizomycotina</taxon>
        <taxon>Eurotiomycetes</taxon>
        <taxon>Eurotiomycetidae</taxon>
        <taxon>Eurotiales</taxon>
        <taxon>Aspergillaceae</taxon>
        <taxon>Aspergillus</taxon>
        <taxon>Aspergillus subgen. Aspergillus</taxon>
    </lineage>
</organism>
<dbReference type="EMBL" id="JXNT01000003">
    <property type="protein sequence ID" value="ODM20602.1"/>
    <property type="molecule type" value="Genomic_DNA"/>
</dbReference>
<evidence type="ECO:0008006" key="4">
    <source>
        <dbReference type="Google" id="ProtNLM"/>
    </source>
</evidence>
<dbReference type="AlphaFoldDB" id="A0A1E3BI04"/>
<dbReference type="Proteomes" id="UP000094569">
    <property type="component" value="Unassembled WGS sequence"/>
</dbReference>
<dbReference type="STRING" id="573508.A0A1E3BI04"/>
<comment type="caution">
    <text evidence="2">The sequence shown here is derived from an EMBL/GenBank/DDBJ whole genome shotgun (WGS) entry which is preliminary data.</text>
</comment>
<name>A0A1E3BI04_ASPCR</name>
<evidence type="ECO:0000313" key="3">
    <source>
        <dbReference type="Proteomes" id="UP000094569"/>
    </source>
</evidence>
<keyword evidence="3" id="KW-1185">Reference proteome</keyword>
<dbReference type="Gene3D" id="1.25.40.10">
    <property type="entry name" value="Tetratricopeptide repeat domain"/>
    <property type="match status" value="1"/>
</dbReference>
<evidence type="ECO:0000256" key="1">
    <source>
        <dbReference type="SAM" id="MobiDB-lite"/>
    </source>
</evidence>
<protein>
    <recommendedName>
        <fullName evidence="4">CHAT domain-containing protein</fullName>
    </recommendedName>
</protein>
<sequence length="891" mass="100103">MDSNETNIFQIDEDLASSLHELDIDELQAFAELHANIEDDPKVKYLYMLQIDRFIATTAGEFGHALEGDKAARSKLSMDFFHRNRYKLTGVIEDLNETISFQCIWRNGHIERFEKDEKSNLNDLKAAIEEAAQPIMDTDFPDPHAKAHWLSLLGNWLRTLYHRENDLHDLDRAIDTLQAISCLPFECDSLHAKLCVDLGNCLLTRSQRTGDTREFHEATLMLEYVLKEPALDQSQQATVLDSLGIGSTDRDGEPDPSKSRDSSHDEEITRPPSVEYMVEMIDKLARGPESASSMTHLDETIEEVGLTLQGKDSVDVSIVGALIHLEARLVERFKRGRAIQDLNRALKVAGIAVQAPPNDCRRNGILNHGEDLNRAVELAEQAVIITPPGDPDRAVHLGNFGNQLLGRFRNFGRREDLAHGHRVLSEAVELMPVSDRFWRLIMANLATSYGESFEHTKDKEDLNRAIEISLELLPSFSTEDHVHAMVLVNLAMFLRKRSYCNFELGDDGVNMRHILEACVKKTIPLKYRYTVEEIDDIERAADLVTTAIGTVDHGSLMCGQLQHHLAGFIMHRCYMLLTRPESSHDILSDLNHAIDLEEIALNAIHPDIPEHPDRAGCWRNMGAWKFRSENPKSQVDLASTLGARLSLLSGEEEAAADILEEAVQLLPTACPRLMSDTDKQAYLQQLYGLGSSAAAACLNAGRSPSHALEVLEAGRGVVASLLLDIRSDLSDLRQEHPDLAERFEMLGEMLNFKSNVGKDWGVPTEAEDLHPDSSQASRRICLHKEFDELVQAIRNQAGFSKFLLPLSADEMMAAAHAGPIVIINISHIRCDAIIVEPQRIRTIPLEQLNYREVEDRSRSRLASSSYEVHSPQFLVPLLEWMWRAAERPVLD</sequence>
<feature type="compositionally biased region" description="Basic and acidic residues" evidence="1">
    <location>
        <begin position="248"/>
        <end position="269"/>
    </location>
</feature>
<evidence type="ECO:0000313" key="2">
    <source>
        <dbReference type="EMBL" id="ODM20602.1"/>
    </source>
</evidence>
<dbReference type="InterPro" id="IPR011990">
    <property type="entry name" value="TPR-like_helical_dom_sf"/>
</dbReference>
<reference evidence="2 3" key="1">
    <citation type="journal article" date="2016" name="BMC Genomics">
        <title>Comparative genomic and transcriptomic analyses of the Fuzhuan brick tea-fermentation fungus Aspergillus cristatus.</title>
        <authorList>
            <person name="Ge Y."/>
            <person name="Wang Y."/>
            <person name="Liu Y."/>
            <person name="Tan Y."/>
            <person name="Ren X."/>
            <person name="Zhang X."/>
            <person name="Hyde K.D."/>
            <person name="Liu Y."/>
            <person name="Liu Z."/>
        </authorList>
    </citation>
    <scope>NUCLEOTIDE SEQUENCE [LARGE SCALE GENOMIC DNA]</scope>
    <source>
        <strain evidence="2 3">GZAAS20.1005</strain>
    </source>
</reference>